<proteinExistence type="predicted"/>
<dbReference type="EMBL" id="CP025014">
    <property type="protein sequence ID" value="AUW46804.1"/>
    <property type="molecule type" value="Genomic_DNA"/>
</dbReference>
<evidence type="ECO:0000313" key="2">
    <source>
        <dbReference type="Proteomes" id="UP000238523"/>
    </source>
</evidence>
<geneLocation type="plasmid" evidence="2">
    <name>prln2</name>
</geneLocation>
<dbReference type="Proteomes" id="UP000238523">
    <property type="component" value="Plasmid pRLN2"/>
</dbReference>
<reference evidence="1 2" key="1">
    <citation type="submission" date="2017-11" db="EMBL/GenBank/DDBJ databases">
        <title>Complete genome of Rhizobium leguminosarum Norway, an ineffective micro-symbiont.</title>
        <authorList>
            <person name="Hoffrichter A."/>
            <person name="Liang J."/>
            <person name="Brachmann A."/>
            <person name="Marin M."/>
        </authorList>
    </citation>
    <scope>NUCLEOTIDE SEQUENCE [LARGE SCALE GENOMIC DNA]</scope>
    <source>
        <strain evidence="1 2">Norway</strain>
        <plasmid evidence="2">Plasmid prln2</plasmid>
    </source>
</reference>
<accession>A0A2K9ZEX7</accession>
<name>A0A2K9ZEX7_RHILE</name>
<gene>
    <name evidence="1" type="ORF">CUJ84_pRLN2000261</name>
</gene>
<protein>
    <submittedName>
        <fullName evidence="1">Uncharacterized protein</fullName>
    </submittedName>
</protein>
<evidence type="ECO:0000313" key="1">
    <source>
        <dbReference type="EMBL" id="AUW46804.1"/>
    </source>
</evidence>
<dbReference type="AlphaFoldDB" id="A0A2K9ZEX7"/>
<keyword evidence="1" id="KW-0614">Plasmid</keyword>
<organism evidence="1 2">
    <name type="scientific">Rhizobium leguminosarum</name>
    <dbReference type="NCBI Taxonomy" id="384"/>
    <lineage>
        <taxon>Bacteria</taxon>
        <taxon>Pseudomonadati</taxon>
        <taxon>Pseudomonadota</taxon>
        <taxon>Alphaproteobacteria</taxon>
        <taxon>Hyphomicrobiales</taxon>
        <taxon>Rhizobiaceae</taxon>
        <taxon>Rhizobium/Agrobacterium group</taxon>
        <taxon>Rhizobium</taxon>
    </lineage>
</organism>
<sequence length="235" mass="26554">MGRSGYFYVYGNQGWNQRKPGPTHDLHTGGQLFKFAATHVADDPHYVFNNSWMLRAPVAKKKRFSSFVHVNNAIDIYESDTKATAPFAKNFRDTAPIWIFIQATLDFEPEHWPGQTDRVSWHRRKRSGLSSGMSGGDFVHLTKRARLENSVNEESNLHSLSASSIGSSCECSFWLRCPSDSSDLLSAPCSGSSPDMSNHPKAWAPFLQPAIREYQPYPSWPRTTSCCRSPIRHDK</sequence>